<protein>
    <submittedName>
        <fullName evidence="2">Uncharacterized protein</fullName>
    </submittedName>
</protein>
<accession>A0A0G4HW02</accession>
<sequence>MLKEPHGNNLAQKKQWEGKLQPAVLESAKSGSTTALSVSSETERTPQDYTRAGLTVLGKRSITAIKEAMNLPYEGGPVFCTGTGEACRCPGPERHSASKRWIITKDQRVMVHFKEYGYSLPMSWTPSCFGCGLPIDVVREFERNGGRPIFAKTTDRYPIKKIGTGKWKGTHLIVYAPSLPFCIETVMSLLVKAEVDVVHWAVPLVREKGEEGGRMGWVPIPVARRRGHEGIGYVIVPESDLTAKFRAMMD</sequence>
<dbReference type="EMBL" id="CDMZ01004103">
    <property type="protein sequence ID" value="CEM48656.1"/>
    <property type="molecule type" value="Genomic_DNA"/>
</dbReference>
<reference evidence="2" key="1">
    <citation type="submission" date="2014-11" db="EMBL/GenBank/DDBJ databases">
        <authorList>
            <person name="Otto D Thomas"/>
            <person name="Naeem Raeece"/>
        </authorList>
    </citation>
    <scope>NUCLEOTIDE SEQUENCE</scope>
</reference>
<feature type="region of interest" description="Disordered" evidence="1">
    <location>
        <begin position="1"/>
        <end position="49"/>
    </location>
</feature>
<dbReference type="VEuPathDB" id="CryptoDB:Cvel_8963"/>
<evidence type="ECO:0000256" key="1">
    <source>
        <dbReference type="SAM" id="MobiDB-lite"/>
    </source>
</evidence>
<evidence type="ECO:0000313" key="2">
    <source>
        <dbReference type="EMBL" id="CEM48656.1"/>
    </source>
</evidence>
<dbReference type="AlphaFoldDB" id="A0A0G4HW02"/>
<feature type="compositionally biased region" description="Polar residues" evidence="1">
    <location>
        <begin position="29"/>
        <end position="40"/>
    </location>
</feature>
<name>A0A0G4HW02_9ALVE</name>
<organism evidence="2">
    <name type="scientific">Chromera velia CCMP2878</name>
    <dbReference type="NCBI Taxonomy" id="1169474"/>
    <lineage>
        <taxon>Eukaryota</taxon>
        <taxon>Sar</taxon>
        <taxon>Alveolata</taxon>
        <taxon>Colpodellida</taxon>
        <taxon>Chromeraceae</taxon>
        <taxon>Chromera</taxon>
    </lineage>
</organism>
<proteinExistence type="predicted"/>
<gene>
    <name evidence="2" type="ORF">Cvel_8963</name>
</gene>